<dbReference type="EMBL" id="NVWI01000007">
    <property type="protein sequence ID" value="PCJ40813.1"/>
    <property type="molecule type" value="Genomic_DNA"/>
</dbReference>
<dbReference type="GO" id="GO:0044781">
    <property type="term" value="P:bacterial-type flagellum organization"/>
    <property type="evidence" value="ECO:0007669"/>
    <property type="project" value="InterPro"/>
</dbReference>
<reference evidence="11" key="1">
    <citation type="submission" date="2017-08" db="EMBL/GenBank/DDBJ databases">
        <title>A dynamic microbial community with high functional redundancy inhabits the cold, oxic subseafloor aquifer.</title>
        <authorList>
            <person name="Tully B.J."/>
            <person name="Wheat C.G."/>
            <person name="Glazer B.T."/>
            <person name="Huber J.A."/>
        </authorList>
    </citation>
    <scope>NUCLEOTIDE SEQUENCE [LARGE SCALE GENOMIC DNA]</scope>
</reference>
<dbReference type="Pfam" id="PF04347">
    <property type="entry name" value="FliO"/>
    <property type="match status" value="1"/>
</dbReference>
<dbReference type="Proteomes" id="UP000228987">
    <property type="component" value="Unassembled WGS sequence"/>
</dbReference>
<comment type="subcellular location">
    <subcellularLocation>
        <location evidence="1">Bacterial flagellum basal body</location>
    </subcellularLocation>
    <subcellularLocation>
        <location evidence="2">Cell membrane</location>
    </subcellularLocation>
</comment>
<feature type="transmembrane region" description="Helical" evidence="9">
    <location>
        <begin position="21"/>
        <end position="44"/>
    </location>
</feature>
<gene>
    <name evidence="10" type="ORF">COA71_09420</name>
</gene>
<evidence type="ECO:0000256" key="5">
    <source>
        <dbReference type="ARBA" id="ARBA00022989"/>
    </source>
</evidence>
<dbReference type="GO" id="GO:0009425">
    <property type="term" value="C:bacterial-type flagellum basal body"/>
    <property type="evidence" value="ECO:0007669"/>
    <property type="project" value="UniProtKB-SubCell"/>
</dbReference>
<keyword evidence="5 9" id="KW-1133">Transmembrane helix</keyword>
<protein>
    <recommendedName>
        <fullName evidence="12">Flagellar protein</fullName>
    </recommendedName>
</protein>
<dbReference type="InterPro" id="IPR022781">
    <property type="entry name" value="Flagellar_biosynth_FliO"/>
</dbReference>
<keyword evidence="4 9" id="KW-0812">Transmembrane</keyword>
<evidence type="ECO:0000256" key="6">
    <source>
        <dbReference type="ARBA" id="ARBA00023136"/>
    </source>
</evidence>
<evidence type="ECO:0000313" key="10">
    <source>
        <dbReference type="EMBL" id="PCJ40813.1"/>
    </source>
</evidence>
<evidence type="ECO:0008006" key="12">
    <source>
        <dbReference type="Google" id="ProtNLM"/>
    </source>
</evidence>
<name>A0A2A5CAM9_9GAMM</name>
<evidence type="ECO:0000256" key="4">
    <source>
        <dbReference type="ARBA" id="ARBA00022692"/>
    </source>
</evidence>
<dbReference type="AlphaFoldDB" id="A0A2A5CAM9"/>
<evidence type="ECO:0000256" key="7">
    <source>
        <dbReference type="ARBA" id="ARBA00023143"/>
    </source>
</evidence>
<evidence type="ECO:0000256" key="9">
    <source>
        <dbReference type="SAM" id="Phobius"/>
    </source>
</evidence>
<sequence length="188" mass="20304">MKMLTTVFRKVFNFMILTQQVILKCMAYLTCISLGFLSSLTFAAENSLEQGQEIGPTSAIVSGGIIPSSGNRGVDLFNTENLSQVFIALIVVVFIILLLSVILKKINMLPGGNAGLIKIIAGLSLNNKDRLLLIQVGESQVLISSSPGDIKKICTLNKLISLEDLSTKNVEKSKFSQLLNSAITRQGS</sequence>
<proteinExistence type="inferred from homology"/>
<evidence type="ECO:0000256" key="8">
    <source>
        <dbReference type="ARBA" id="ARBA00037937"/>
    </source>
</evidence>
<dbReference type="PANTHER" id="PTHR38766">
    <property type="entry name" value="FLAGELLAR PROTEIN FLIO"/>
    <property type="match status" value="1"/>
</dbReference>
<evidence type="ECO:0000256" key="1">
    <source>
        <dbReference type="ARBA" id="ARBA00004117"/>
    </source>
</evidence>
<keyword evidence="6 9" id="KW-0472">Membrane</keyword>
<comment type="similarity">
    <text evidence="8">Belongs to the FliO/MopB family.</text>
</comment>
<dbReference type="InterPro" id="IPR052205">
    <property type="entry name" value="FliO/MopB"/>
</dbReference>
<keyword evidence="3" id="KW-1003">Cell membrane</keyword>
<dbReference type="GO" id="GO:0005886">
    <property type="term" value="C:plasma membrane"/>
    <property type="evidence" value="ECO:0007669"/>
    <property type="project" value="UniProtKB-SubCell"/>
</dbReference>
<comment type="caution">
    <text evidence="10">The sequence shown here is derived from an EMBL/GenBank/DDBJ whole genome shotgun (WGS) entry which is preliminary data.</text>
</comment>
<organism evidence="10 11">
    <name type="scientific">SAR86 cluster bacterium</name>
    <dbReference type="NCBI Taxonomy" id="2030880"/>
    <lineage>
        <taxon>Bacteria</taxon>
        <taxon>Pseudomonadati</taxon>
        <taxon>Pseudomonadota</taxon>
        <taxon>Gammaproteobacteria</taxon>
        <taxon>SAR86 cluster</taxon>
    </lineage>
</organism>
<keyword evidence="7" id="KW-0975">Bacterial flagellum</keyword>
<accession>A0A2A5CAM9</accession>
<dbReference type="PANTHER" id="PTHR38766:SF1">
    <property type="entry name" value="FLAGELLAR PROTEIN FLIO"/>
    <property type="match status" value="1"/>
</dbReference>
<feature type="transmembrane region" description="Helical" evidence="9">
    <location>
        <begin position="85"/>
        <end position="103"/>
    </location>
</feature>
<evidence type="ECO:0000313" key="11">
    <source>
        <dbReference type="Proteomes" id="UP000228987"/>
    </source>
</evidence>
<evidence type="ECO:0000256" key="3">
    <source>
        <dbReference type="ARBA" id="ARBA00022475"/>
    </source>
</evidence>
<evidence type="ECO:0000256" key="2">
    <source>
        <dbReference type="ARBA" id="ARBA00004236"/>
    </source>
</evidence>